<dbReference type="PROSITE" id="PS51257">
    <property type="entry name" value="PROKAR_LIPOPROTEIN"/>
    <property type="match status" value="1"/>
</dbReference>
<organism evidence="4 5">
    <name type="scientific">Anaerotruncus colihominis</name>
    <dbReference type="NCBI Taxonomy" id="169435"/>
    <lineage>
        <taxon>Bacteria</taxon>
        <taxon>Bacillati</taxon>
        <taxon>Bacillota</taxon>
        <taxon>Clostridia</taxon>
        <taxon>Eubacteriales</taxon>
        <taxon>Oscillospiraceae</taxon>
        <taxon>Anaerotruncus</taxon>
    </lineage>
</organism>
<evidence type="ECO:0000256" key="1">
    <source>
        <dbReference type="ARBA" id="ARBA00004196"/>
    </source>
</evidence>
<feature type="region of interest" description="Disordered" evidence="2">
    <location>
        <begin position="26"/>
        <end position="64"/>
    </location>
</feature>
<evidence type="ECO:0000313" key="4">
    <source>
        <dbReference type="EMBL" id="CUP19946.1"/>
    </source>
</evidence>
<keyword evidence="4" id="KW-0762">Sugar transport</keyword>
<evidence type="ECO:0000256" key="3">
    <source>
        <dbReference type="SAM" id="SignalP"/>
    </source>
</evidence>
<dbReference type="Gene3D" id="3.40.50.2300">
    <property type="match status" value="2"/>
</dbReference>
<keyword evidence="3" id="KW-0732">Signal</keyword>
<keyword evidence="4" id="KW-0813">Transport</keyword>
<proteinExistence type="predicted"/>
<dbReference type="GO" id="GO:0030246">
    <property type="term" value="F:carbohydrate binding"/>
    <property type="evidence" value="ECO:0007669"/>
    <property type="project" value="TreeGrafter"/>
</dbReference>
<protein>
    <submittedName>
        <fullName evidence="4">ABC-type sugar transport system, periplasmic component</fullName>
    </submittedName>
</protein>
<reference evidence="4 5" key="1">
    <citation type="submission" date="2015-09" db="EMBL/GenBank/DDBJ databases">
        <authorList>
            <consortium name="Pathogen Informatics"/>
        </authorList>
    </citation>
    <scope>NUCLEOTIDE SEQUENCE [LARGE SCALE GENOMIC DNA]</scope>
    <source>
        <strain evidence="4 5">2789STDY5834939</strain>
    </source>
</reference>
<dbReference type="PANTHER" id="PTHR30036">
    <property type="entry name" value="D-XYLOSE-BINDING PERIPLASMIC PROTEIN"/>
    <property type="match status" value="1"/>
</dbReference>
<dbReference type="InterPro" id="IPR050555">
    <property type="entry name" value="Bact_Solute-Bind_Prot2"/>
</dbReference>
<dbReference type="InterPro" id="IPR028082">
    <property type="entry name" value="Peripla_BP_I"/>
</dbReference>
<evidence type="ECO:0000256" key="2">
    <source>
        <dbReference type="SAM" id="MobiDB-lite"/>
    </source>
</evidence>
<dbReference type="GO" id="GO:0030288">
    <property type="term" value="C:outer membrane-bounded periplasmic space"/>
    <property type="evidence" value="ECO:0007669"/>
    <property type="project" value="TreeGrafter"/>
</dbReference>
<feature type="chain" id="PRO_5039420937" evidence="3">
    <location>
        <begin position="19"/>
        <end position="408"/>
    </location>
</feature>
<dbReference type="EMBL" id="CZBE01000001">
    <property type="protein sequence ID" value="CUP19946.1"/>
    <property type="molecule type" value="Genomic_DNA"/>
</dbReference>
<name>A0A174LB78_9FIRM</name>
<dbReference type="PANTHER" id="PTHR30036:SF7">
    <property type="entry name" value="ABC TRANSPORTER PERIPLASMIC-BINDING PROTEIN YPHF"/>
    <property type="match status" value="1"/>
</dbReference>
<evidence type="ECO:0000313" key="5">
    <source>
        <dbReference type="Proteomes" id="UP000095765"/>
    </source>
</evidence>
<gene>
    <name evidence="4" type="ORF">ERS852551_00061</name>
</gene>
<dbReference type="GeneID" id="72464374"/>
<dbReference type="RefSeq" id="WP_006874491.1">
    <property type="nucleotide sequence ID" value="NZ_CABIWA010000002.1"/>
</dbReference>
<dbReference type="AlphaFoldDB" id="A0A174LB78"/>
<sequence>MKKIIALMMALAMLLTVAGCGGSNNTASTASTPAADTAPAGDASTPAASAPAASAPSGDTSASPVAGKKVAYIMQMAPSDIFQMWSEYAEKTAVGLGMEYQAFFCNGSDTTWQDTVSQCASGGYDGLLLSHGGQNYAYTFLTDLLKQYPDLKIATFDTPFKDSNGETQKIEGVTQFFQQDAQFAELLLDYICNTLYPDKVAAGEPVKVLKVWVGPNFNSPFDRRQVGYEKYEQEGLIQTVETIGPSDFNNAEASMTDVTTATLAKYQPGDIDAIWCCYDLYASGVYTALTQGNFDIPMVSVDISNADIDKMAAANSPWKACATTNWYYNGEFGMRVLALEMAGEYDKIIDPMTGTASDWLELPTTVVTQDMVSGGGINVMNLDTVAGEGYSDRSWMPTTDWMAALLGD</sequence>
<feature type="signal peptide" evidence="3">
    <location>
        <begin position="1"/>
        <end position="18"/>
    </location>
</feature>
<comment type="subcellular location">
    <subcellularLocation>
        <location evidence="1">Cell envelope</location>
    </subcellularLocation>
</comment>
<dbReference type="SUPFAM" id="SSF53822">
    <property type="entry name" value="Periplasmic binding protein-like I"/>
    <property type="match status" value="1"/>
</dbReference>
<accession>A0A174LB78</accession>
<dbReference type="Proteomes" id="UP000095765">
    <property type="component" value="Unassembled WGS sequence"/>
</dbReference>